<proteinExistence type="predicted"/>
<sequence>MNSSSLFILTPVLKQYEGYFGTDLVILSCGQMTRATPKLVLLRSKTLAGEHLIFEIRFNVHEGRMHDGYLVEPGFEPFSSEDEALTPSHRGRPR</sequence>
<dbReference type="EMBL" id="BGPR01000103">
    <property type="protein sequence ID" value="GBL94494.1"/>
    <property type="molecule type" value="Genomic_DNA"/>
</dbReference>
<organism evidence="1 2">
    <name type="scientific">Araneus ventricosus</name>
    <name type="common">Orbweaver spider</name>
    <name type="synonym">Epeira ventricosa</name>
    <dbReference type="NCBI Taxonomy" id="182803"/>
    <lineage>
        <taxon>Eukaryota</taxon>
        <taxon>Metazoa</taxon>
        <taxon>Ecdysozoa</taxon>
        <taxon>Arthropoda</taxon>
        <taxon>Chelicerata</taxon>
        <taxon>Arachnida</taxon>
        <taxon>Araneae</taxon>
        <taxon>Araneomorphae</taxon>
        <taxon>Entelegynae</taxon>
        <taxon>Araneoidea</taxon>
        <taxon>Araneidae</taxon>
        <taxon>Araneus</taxon>
    </lineage>
</organism>
<keyword evidence="2" id="KW-1185">Reference proteome</keyword>
<protein>
    <submittedName>
        <fullName evidence="1">Uncharacterized protein</fullName>
    </submittedName>
</protein>
<reference evidence="1 2" key="1">
    <citation type="journal article" date="2019" name="Sci. Rep.">
        <title>Orb-weaving spider Araneus ventricosus genome elucidates the spidroin gene catalogue.</title>
        <authorList>
            <person name="Kono N."/>
            <person name="Nakamura H."/>
            <person name="Ohtoshi R."/>
            <person name="Moran D.A.P."/>
            <person name="Shinohara A."/>
            <person name="Yoshida Y."/>
            <person name="Fujiwara M."/>
            <person name="Mori M."/>
            <person name="Tomita M."/>
            <person name="Arakawa K."/>
        </authorList>
    </citation>
    <scope>NUCLEOTIDE SEQUENCE [LARGE SCALE GENOMIC DNA]</scope>
</reference>
<dbReference type="Proteomes" id="UP000499080">
    <property type="component" value="Unassembled WGS sequence"/>
</dbReference>
<comment type="caution">
    <text evidence="1">The sequence shown here is derived from an EMBL/GenBank/DDBJ whole genome shotgun (WGS) entry which is preliminary data.</text>
</comment>
<evidence type="ECO:0000313" key="1">
    <source>
        <dbReference type="EMBL" id="GBL94494.1"/>
    </source>
</evidence>
<name>A0A4Y2BTQ1_ARAVE</name>
<dbReference type="AlphaFoldDB" id="A0A4Y2BTQ1"/>
<accession>A0A4Y2BTQ1</accession>
<gene>
    <name evidence="1" type="ORF">AVEN_235594_1</name>
</gene>
<evidence type="ECO:0000313" key="2">
    <source>
        <dbReference type="Proteomes" id="UP000499080"/>
    </source>
</evidence>